<accession>A0A7C6EGJ9</accession>
<dbReference type="SUPFAM" id="SSF55120">
    <property type="entry name" value="Pseudouridine synthase"/>
    <property type="match status" value="1"/>
</dbReference>
<name>A0A7C6EGJ9_UNCW3</name>
<comment type="caution">
    <text evidence="4">The sequence shown here is derived from an EMBL/GenBank/DDBJ whole genome shotgun (WGS) entry which is preliminary data.</text>
</comment>
<dbReference type="Gene3D" id="1.10.1510.30">
    <property type="match status" value="1"/>
</dbReference>
<evidence type="ECO:0000256" key="2">
    <source>
        <dbReference type="ARBA" id="ARBA00023235"/>
    </source>
</evidence>
<dbReference type="EMBL" id="DTHJ01000025">
    <property type="protein sequence ID" value="HHS62221.1"/>
    <property type="molecule type" value="Genomic_DNA"/>
</dbReference>
<evidence type="ECO:0000259" key="3">
    <source>
        <dbReference type="PROSITE" id="PS50984"/>
    </source>
</evidence>
<dbReference type="PIRSF" id="PIRSF037016">
    <property type="entry name" value="Pseudouridin_synth_euk_prd"/>
    <property type="match status" value="1"/>
</dbReference>
<evidence type="ECO:0000256" key="1">
    <source>
        <dbReference type="ARBA" id="ARBA00007953"/>
    </source>
</evidence>
<protein>
    <submittedName>
        <fullName evidence="4">tRNA pseudouridine(13) synthase TruD</fullName>
    </submittedName>
</protein>
<dbReference type="Gene3D" id="3.30.2350.20">
    <property type="entry name" value="TruD, catalytic domain"/>
    <property type="match status" value="1"/>
</dbReference>
<dbReference type="PANTHER" id="PTHR13326:SF21">
    <property type="entry name" value="PSEUDOURIDYLATE SYNTHASE PUS7L"/>
    <property type="match status" value="1"/>
</dbReference>
<reference evidence="4" key="1">
    <citation type="journal article" date="2020" name="mSystems">
        <title>Genome- and Community-Level Interaction Insights into Carbon Utilization and Element Cycling Functions of Hydrothermarchaeota in Hydrothermal Sediment.</title>
        <authorList>
            <person name="Zhou Z."/>
            <person name="Liu Y."/>
            <person name="Xu W."/>
            <person name="Pan J."/>
            <person name="Luo Z.H."/>
            <person name="Li M."/>
        </authorList>
    </citation>
    <scope>NUCLEOTIDE SEQUENCE [LARGE SCALE GENOMIC DNA]</scope>
    <source>
        <strain evidence="4">SpSt-783</strain>
    </source>
</reference>
<dbReference type="GO" id="GO:0009982">
    <property type="term" value="F:pseudouridine synthase activity"/>
    <property type="evidence" value="ECO:0007669"/>
    <property type="project" value="InterPro"/>
</dbReference>
<dbReference type="InterPro" id="IPR020103">
    <property type="entry name" value="PsdUridine_synth_cat_dom_sf"/>
</dbReference>
<organism evidence="4">
    <name type="scientific">candidate division WOR-3 bacterium</name>
    <dbReference type="NCBI Taxonomy" id="2052148"/>
    <lineage>
        <taxon>Bacteria</taxon>
        <taxon>Bacteria division WOR-3</taxon>
    </lineage>
</organism>
<sequence>MKIKVRPEDFIVEEIINLPCCAKGNFTLLKLQKRYWNTLDVIDFVARKLNVSKNRFSRAGLKDRYSFATQYLSFAGDFDKVIEEKNFTLVPVGKIPKPVSSAVLEGNRFSLVMRSLTEQEIKKILDNYPQIEKFGFPNYFDEQRFGSARHGQGFFAKFLMLGHFQGALKSLLCFPYKEDGKKTKEFKRFCAENWGRWDGCLKNAPREFKKILAYLKDNPKDFKNAIKQIEPDMLNLYLLAYQSYLFNETLYLVIKETQKDIIELPYAYGRFAFYKQPENFDLIKDLKIPMLNEKTDLKGFCGRLISEVLKKEKIQLRYFKLNKLRFRGVRFKPFSRSAVVLPQGLTIGEPRDDEIYQGKKKILLNFILPPGTYATILIKRLMI</sequence>
<proteinExistence type="inferred from homology"/>
<evidence type="ECO:0000313" key="4">
    <source>
        <dbReference type="EMBL" id="HHS62221.1"/>
    </source>
</evidence>
<keyword evidence="2" id="KW-0413">Isomerase</keyword>
<dbReference type="Gene3D" id="3.30.70.3160">
    <property type="match status" value="1"/>
</dbReference>
<dbReference type="GO" id="GO:0003723">
    <property type="term" value="F:RNA binding"/>
    <property type="evidence" value="ECO:0007669"/>
    <property type="project" value="InterPro"/>
</dbReference>
<dbReference type="GO" id="GO:0140098">
    <property type="term" value="F:catalytic activity, acting on RNA"/>
    <property type="evidence" value="ECO:0007669"/>
    <property type="project" value="UniProtKB-ARBA"/>
</dbReference>
<gene>
    <name evidence="4" type="primary">truD</name>
    <name evidence="4" type="ORF">ENV70_01210</name>
</gene>
<dbReference type="AlphaFoldDB" id="A0A7C6EGJ9"/>
<dbReference type="InterPro" id="IPR001656">
    <property type="entry name" value="PsdUridine_synth_TruD"/>
</dbReference>
<dbReference type="PROSITE" id="PS50984">
    <property type="entry name" value="TRUD"/>
    <property type="match status" value="1"/>
</dbReference>
<dbReference type="GO" id="GO:0001522">
    <property type="term" value="P:pseudouridine synthesis"/>
    <property type="evidence" value="ECO:0007669"/>
    <property type="project" value="InterPro"/>
</dbReference>
<dbReference type="Pfam" id="PF01142">
    <property type="entry name" value="TruD"/>
    <property type="match status" value="1"/>
</dbReference>
<dbReference type="PANTHER" id="PTHR13326">
    <property type="entry name" value="TRNA PSEUDOURIDINE SYNTHASE D"/>
    <property type="match status" value="1"/>
</dbReference>
<dbReference type="GO" id="GO:0006396">
    <property type="term" value="P:RNA processing"/>
    <property type="evidence" value="ECO:0007669"/>
    <property type="project" value="UniProtKB-ARBA"/>
</dbReference>
<comment type="similarity">
    <text evidence="1">Belongs to the pseudouridine synthase TruD family.</text>
</comment>
<dbReference type="InterPro" id="IPR042214">
    <property type="entry name" value="TruD_catalytic"/>
</dbReference>
<feature type="domain" description="TRUD" evidence="3">
    <location>
        <begin position="135"/>
        <end position="341"/>
    </location>
</feature>
<dbReference type="InterPro" id="IPR011760">
    <property type="entry name" value="PsdUridine_synth_TruD_insert"/>
</dbReference>